<dbReference type="Proteomes" id="UP000288429">
    <property type="component" value="Unassembled WGS sequence"/>
</dbReference>
<organism evidence="1 2">
    <name type="scientific">Fusarium ambrosium</name>
    <dbReference type="NCBI Taxonomy" id="131363"/>
    <lineage>
        <taxon>Eukaryota</taxon>
        <taxon>Fungi</taxon>
        <taxon>Dikarya</taxon>
        <taxon>Ascomycota</taxon>
        <taxon>Pezizomycotina</taxon>
        <taxon>Sordariomycetes</taxon>
        <taxon>Hypocreomycetidae</taxon>
        <taxon>Hypocreales</taxon>
        <taxon>Nectriaceae</taxon>
        <taxon>Fusarium</taxon>
        <taxon>Fusarium solani species complex</taxon>
    </lineage>
</organism>
<sequence length="145" mass="16482">MHIPPSKFWKCYLDRSTLISGSRIPFSSFETEEARENTERVLEILQDNSRETSRNLALVLKAIERLATSTLEDEVVLKALDELLNNLVHKGVDTGDWEKQKALQTIHALVMMNTTAKAMARAVSLLGDQARLERAREFVKQATRD</sequence>
<reference evidence="1 2" key="1">
    <citation type="submission" date="2017-06" db="EMBL/GenBank/DDBJ databases">
        <title>Cmopartive genomic analysis of Ambrosia Fusariam Clade fungi.</title>
        <authorList>
            <person name="Stajich J.E."/>
            <person name="Carrillo J."/>
            <person name="Kijimoto T."/>
            <person name="Eskalen A."/>
            <person name="O'Donnell K."/>
            <person name="Kasson M."/>
        </authorList>
    </citation>
    <scope>NUCLEOTIDE SEQUENCE [LARGE SCALE GENOMIC DNA]</scope>
    <source>
        <strain evidence="1 2">NRRL 20438</strain>
    </source>
</reference>
<dbReference type="EMBL" id="NIZV01000048">
    <property type="protein sequence ID" value="RSM15786.1"/>
    <property type="molecule type" value="Genomic_DNA"/>
</dbReference>
<protein>
    <submittedName>
        <fullName evidence="1">Uncharacterized protein</fullName>
    </submittedName>
</protein>
<gene>
    <name evidence="1" type="ORF">CDV31_004887</name>
</gene>
<keyword evidence="2" id="KW-1185">Reference proteome</keyword>
<evidence type="ECO:0000313" key="1">
    <source>
        <dbReference type="EMBL" id="RSM15786.1"/>
    </source>
</evidence>
<evidence type="ECO:0000313" key="2">
    <source>
        <dbReference type="Proteomes" id="UP000288429"/>
    </source>
</evidence>
<comment type="caution">
    <text evidence="1">The sequence shown here is derived from an EMBL/GenBank/DDBJ whole genome shotgun (WGS) entry which is preliminary data.</text>
</comment>
<dbReference type="AlphaFoldDB" id="A0A428UND0"/>
<name>A0A428UND0_9HYPO</name>
<accession>A0A428UND0</accession>
<proteinExistence type="predicted"/>